<keyword evidence="3" id="KW-1185">Reference proteome</keyword>
<organism evidence="2 3">
    <name type="scientific">Saguinus oedipus</name>
    <name type="common">Cotton-top tamarin</name>
    <name type="synonym">Oedipomidas oedipus</name>
    <dbReference type="NCBI Taxonomy" id="9490"/>
    <lineage>
        <taxon>Eukaryota</taxon>
        <taxon>Metazoa</taxon>
        <taxon>Chordata</taxon>
        <taxon>Craniata</taxon>
        <taxon>Vertebrata</taxon>
        <taxon>Euteleostomi</taxon>
        <taxon>Mammalia</taxon>
        <taxon>Eutheria</taxon>
        <taxon>Euarchontoglires</taxon>
        <taxon>Primates</taxon>
        <taxon>Haplorrhini</taxon>
        <taxon>Platyrrhini</taxon>
        <taxon>Cebidae</taxon>
        <taxon>Callitrichinae</taxon>
        <taxon>Saguinus</taxon>
    </lineage>
</organism>
<evidence type="ECO:0000259" key="1">
    <source>
        <dbReference type="Pfam" id="PF00561"/>
    </source>
</evidence>
<dbReference type="Proteomes" id="UP001266305">
    <property type="component" value="Unassembled WGS sequence"/>
</dbReference>
<dbReference type="InterPro" id="IPR000073">
    <property type="entry name" value="AB_hydrolase_1"/>
</dbReference>
<dbReference type="InterPro" id="IPR029058">
    <property type="entry name" value="AB_hydrolase_fold"/>
</dbReference>
<gene>
    <name evidence="2" type="ORF">P7K49_027620</name>
</gene>
<evidence type="ECO:0000313" key="3">
    <source>
        <dbReference type="Proteomes" id="UP001266305"/>
    </source>
</evidence>
<comment type="caution">
    <text evidence="2">The sequence shown here is derived from an EMBL/GenBank/DDBJ whole genome shotgun (WGS) entry which is preliminary data.</text>
</comment>
<reference evidence="2 3" key="1">
    <citation type="submission" date="2023-05" db="EMBL/GenBank/DDBJ databases">
        <title>B98-5 Cell Line De Novo Hybrid Assembly: An Optical Mapping Approach.</title>
        <authorList>
            <person name="Kananen K."/>
            <person name="Auerbach J.A."/>
            <person name="Kautto E."/>
            <person name="Blachly J.S."/>
        </authorList>
    </citation>
    <scope>NUCLEOTIDE SEQUENCE [LARGE SCALE GENOMIC DNA]</scope>
    <source>
        <strain evidence="2">B95-8</strain>
        <tissue evidence="2">Cell line</tissue>
    </source>
</reference>
<sequence length="146" mass="16215">MEICKSFAREDALLDVAFLPCTSPTAVHRALYKWAHCSPTIPALAQAGYRVLALDMKGYGESSAPHEIEEYCMEVLCKQQHVSKLHGAAVFHPPPGRSPGLLSYNGDGTVRDKYWWTLNDSLCMFGVGLGPERMLEWEGWCPEAAE</sequence>
<proteinExistence type="predicted"/>
<dbReference type="Gene3D" id="3.40.50.1820">
    <property type="entry name" value="alpha/beta hydrolase"/>
    <property type="match status" value="1"/>
</dbReference>
<dbReference type="Pfam" id="PF00561">
    <property type="entry name" value="Abhydrolase_1"/>
    <property type="match status" value="1"/>
</dbReference>
<feature type="domain" description="AB hydrolase-1" evidence="1">
    <location>
        <begin position="32"/>
        <end position="80"/>
    </location>
</feature>
<name>A0ABQ9UA05_SAGOE</name>
<accession>A0ABQ9UA05</accession>
<protein>
    <recommendedName>
        <fullName evidence="1">AB hydrolase-1 domain-containing protein</fullName>
    </recommendedName>
</protein>
<dbReference type="SUPFAM" id="SSF53474">
    <property type="entry name" value="alpha/beta-Hydrolases"/>
    <property type="match status" value="1"/>
</dbReference>
<evidence type="ECO:0000313" key="2">
    <source>
        <dbReference type="EMBL" id="KAK2093882.1"/>
    </source>
</evidence>
<dbReference type="EMBL" id="JASSZA010000014">
    <property type="protein sequence ID" value="KAK2093882.1"/>
    <property type="molecule type" value="Genomic_DNA"/>
</dbReference>